<proteinExistence type="predicted"/>
<evidence type="ECO:0000256" key="1">
    <source>
        <dbReference type="SAM" id="MobiDB-lite"/>
    </source>
</evidence>
<dbReference type="RefSeq" id="WP_276265308.1">
    <property type="nucleotide sequence ID" value="NZ_JARJLM010000255.1"/>
</dbReference>
<dbReference type="EMBL" id="JARJLM010000255">
    <property type="protein sequence ID" value="MDF3834170.1"/>
    <property type="molecule type" value="Genomic_DNA"/>
</dbReference>
<protein>
    <submittedName>
        <fullName evidence="2">Uncharacterized protein</fullName>
    </submittedName>
</protein>
<reference evidence="2 3" key="1">
    <citation type="submission" date="2023-03" db="EMBL/GenBank/DDBJ databases">
        <title>Draft assemblies of triclosan tolerant bacteria isolated from returned activated sludge.</title>
        <authorList>
            <person name="Van Hamelsveld S."/>
        </authorList>
    </citation>
    <scope>NUCLEOTIDE SEQUENCE [LARGE SCALE GENOMIC DNA]</scope>
    <source>
        <strain evidence="2 3">GW210010_S58</strain>
    </source>
</reference>
<evidence type="ECO:0000313" key="2">
    <source>
        <dbReference type="EMBL" id="MDF3834170.1"/>
    </source>
</evidence>
<evidence type="ECO:0000313" key="3">
    <source>
        <dbReference type="Proteomes" id="UP001216674"/>
    </source>
</evidence>
<dbReference type="Proteomes" id="UP001216674">
    <property type="component" value="Unassembled WGS sequence"/>
</dbReference>
<keyword evidence="3" id="KW-1185">Reference proteome</keyword>
<name>A0ABT6ANH3_9BURK</name>
<feature type="compositionally biased region" description="Basic and acidic residues" evidence="1">
    <location>
        <begin position="39"/>
        <end position="55"/>
    </location>
</feature>
<accession>A0ABT6ANH3</accession>
<feature type="region of interest" description="Disordered" evidence="1">
    <location>
        <begin position="39"/>
        <end position="70"/>
    </location>
</feature>
<organism evidence="2 3">
    <name type="scientific">Cupriavidus basilensis</name>
    <dbReference type="NCBI Taxonomy" id="68895"/>
    <lineage>
        <taxon>Bacteria</taxon>
        <taxon>Pseudomonadati</taxon>
        <taxon>Pseudomonadota</taxon>
        <taxon>Betaproteobacteria</taxon>
        <taxon>Burkholderiales</taxon>
        <taxon>Burkholderiaceae</taxon>
        <taxon>Cupriavidus</taxon>
    </lineage>
</organism>
<gene>
    <name evidence="2" type="ORF">P3W85_14570</name>
</gene>
<comment type="caution">
    <text evidence="2">The sequence shown here is derived from an EMBL/GenBank/DDBJ whole genome shotgun (WGS) entry which is preliminary data.</text>
</comment>
<sequence length="70" mass="7896">MEPDSHPVRISLEELRSFAATLTDGSLLKEATLRVIAEQEDRERRQEAKAHDRLNPEPTSSALAKIVSRK</sequence>